<evidence type="ECO:0000256" key="7">
    <source>
        <dbReference type="ARBA" id="ARBA00023239"/>
    </source>
</evidence>
<evidence type="ECO:0000256" key="9">
    <source>
        <dbReference type="ARBA" id="ARBA00047351"/>
    </source>
</evidence>
<dbReference type="KEGG" id="slr:L21SP2_2370"/>
<dbReference type="PANTHER" id="PTHR43727:SF1">
    <property type="entry name" value="CARBOXYNORSPERMIDINE_CARBOXYSPERMIDINE DECARBOXYLASE"/>
    <property type="match status" value="1"/>
</dbReference>
<dbReference type="InterPro" id="IPR005730">
    <property type="entry name" value="Nsp_de-COase"/>
</dbReference>
<comment type="similarity">
    <text evidence="8">Belongs to the Orn/Lys/Arg decarboxylase class-II family. NspC subfamily.</text>
</comment>
<dbReference type="EC" id="4.1.1.96" evidence="2"/>
<dbReference type="PIRSF" id="PIRSF038941">
    <property type="entry name" value="NspC"/>
    <property type="match status" value="1"/>
</dbReference>
<evidence type="ECO:0000256" key="5">
    <source>
        <dbReference type="ARBA" id="ARBA00022898"/>
    </source>
</evidence>
<dbReference type="HOGENOM" id="CLU_038560_0_0_12"/>
<comment type="catalytic activity">
    <reaction evidence="9">
        <text>carboxyspermidine + H(+) = spermidine + CO2</text>
        <dbReference type="Rhea" id="RHEA:34095"/>
        <dbReference type="ChEBI" id="CHEBI:15378"/>
        <dbReference type="ChEBI" id="CHEBI:16526"/>
        <dbReference type="ChEBI" id="CHEBI:57834"/>
        <dbReference type="ChEBI" id="CHEBI:65072"/>
        <dbReference type="EC" id="4.1.1.96"/>
    </reaction>
</comment>
<dbReference type="RefSeq" id="WP_024268627.1">
    <property type="nucleotide sequence ID" value="NC_023035.1"/>
</dbReference>
<dbReference type="GO" id="GO:0045312">
    <property type="term" value="P:nor-spermidine biosynthetic process"/>
    <property type="evidence" value="ECO:0007669"/>
    <property type="project" value="InterPro"/>
</dbReference>
<dbReference type="SUPFAM" id="SSF51419">
    <property type="entry name" value="PLP-binding barrel"/>
    <property type="match status" value="1"/>
</dbReference>
<dbReference type="PATRIC" id="fig|1307761.3.peg.2362"/>
<evidence type="ECO:0000256" key="2">
    <source>
        <dbReference type="ARBA" id="ARBA00012259"/>
    </source>
</evidence>
<keyword evidence="7" id="KW-0456">Lyase</keyword>
<comment type="catalytic activity">
    <reaction evidence="10">
        <text>carboxynorspermidine + H(+) = norspermidine + CO2</text>
        <dbReference type="Rhea" id="RHEA:34099"/>
        <dbReference type="ChEBI" id="CHEBI:15378"/>
        <dbReference type="ChEBI" id="CHEBI:16526"/>
        <dbReference type="ChEBI" id="CHEBI:57920"/>
        <dbReference type="ChEBI" id="CHEBI:65070"/>
        <dbReference type="EC" id="4.1.1.96"/>
    </reaction>
</comment>
<protein>
    <recommendedName>
        <fullName evidence="3">Carboxynorspermidine/carboxyspermidine decarboxylase</fullName>
        <ecNumber evidence="2">4.1.1.96</ecNumber>
    </recommendedName>
</protein>
<keyword evidence="14" id="KW-1185">Reference proteome</keyword>
<reference evidence="13 14" key="1">
    <citation type="journal article" date="2015" name="Stand. Genomic Sci.">
        <title>Complete genome sequence and description of Salinispira pacifica gen. nov., sp. nov., a novel spirochaete isolated form a hypersaline microbial mat.</title>
        <authorList>
            <person name="Ben Hania W."/>
            <person name="Joseph M."/>
            <person name="Schumann P."/>
            <person name="Bunk B."/>
            <person name="Fiebig A."/>
            <person name="Sproer C."/>
            <person name="Klenk H.P."/>
            <person name="Fardeau M.L."/>
            <person name="Spring S."/>
        </authorList>
    </citation>
    <scope>NUCLEOTIDE SEQUENCE [LARGE SCALE GENOMIC DNA]</scope>
    <source>
        <strain evidence="13 14">L21-RPul-D2</strain>
    </source>
</reference>
<dbReference type="GO" id="GO:0008295">
    <property type="term" value="P:spermidine biosynthetic process"/>
    <property type="evidence" value="ECO:0007669"/>
    <property type="project" value="UniProtKB-KW"/>
</dbReference>
<dbReference type="CDD" id="cd06829">
    <property type="entry name" value="PLPDE_III_CANSDC"/>
    <property type="match status" value="1"/>
</dbReference>
<comment type="cofactor">
    <cofactor evidence="1">
        <name>pyridoxal 5'-phosphate</name>
        <dbReference type="ChEBI" id="CHEBI:597326"/>
    </cofactor>
</comment>
<dbReference type="SUPFAM" id="SSF50621">
    <property type="entry name" value="Alanine racemase C-terminal domain-like"/>
    <property type="match status" value="1"/>
</dbReference>
<evidence type="ECO:0000256" key="1">
    <source>
        <dbReference type="ARBA" id="ARBA00001933"/>
    </source>
</evidence>
<accession>V5WIV1</accession>
<dbReference type="NCBIfam" id="TIGR01047">
    <property type="entry name" value="nspC"/>
    <property type="match status" value="1"/>
</dbReference>
<dbReference type="Gene3D" id="2.40.37.10">
    <property type="entry name" value="Lyase, Ornithine Decarboxylase, Chain A, domain 1"/>
    <property type="match status" value="1"/>
</dbReference>
<dbReference type="STRING" id="1307761.L21SP2_2370"/>
<dbReference type="EMBL" id="CP006939">
    <property type="protein sequence ID" value="AHC15723.1"/>
    <property type="molecule type" value="Genomic_DNA"/>
</dbReference>
<evidence type="ECO:0000313" key="13">
    <source>
        <dbReference type="EMBL" id="AHC15723.1"/>
    </source>
</evidence>
<evidence type="ECO:0000256" key="4">
    <source>
        <dbReference type="ARBA" id="ARBA00022793"/>
    </source>
</evidence>
<gene>
    <name evidence="13" type="ORF">L21SP2_2370</name>
</gene>
<evidence type="ECO:0000256" key="8">
    <source>
        <dbReference type="ARBA" id="ARBA00025802"/>
    </source>
</evidence>
<evidence type="ECO:0000256" key="10">
    <source>
        <dbReference type="ARBA" id="ARBA00047389"/>
    </source>
</evidence>
<dbReference type="AlphaFoldDB" id="V5WIV1"/>
<dbReference type="InterPro" id="IPR009006">
    <property type="entry name" value="Ala_racemase/Decarboxylase_C"/>
</dbReference>
<evidence type="ECO:0000256" key="11">
    <source>
        <dbReference type="PIRSR" id="PIRSR038941-1"/>
    </source>
</evidence>
<keyword evidence="6" id="KW-0745">Spermidine biosynthesis</keyword>
<sequence length="392" mass="43734">MIRGNGYEPFRGFDPERVPSPAYVVDRAAIRHNLGILDSVMTESGAKILLALKGFSMFSLAPEISRVLKGTTASSVHEARLGREEFGGEVHVYAPAFKDEEMRVLLETADHIVFNSFSEWEHHRESCLKAAENRPGLEFGIRINPQHSEGSVELYDPCAPYSRMGVVKSEFRRDLLQGISGLHFHSLCEQGSEPLERTLEAVTANYGDVLKTLKWINLGGGHHISKEDYNRPLLIRLIRELKETYDLEVYLEPGEAIAIHSGVLVTTVLDTPVNAMNLAILDTSATCHMPDVLEMPYRPDILGAGLPGMQPHLYRLGGQTCLAGDVIGDYSFPRPLSRGQRLIFDDMAHYTMVKNTTFNGIPLPSICTYDSDSGEYEVIREFGYGDFRSRLS</sequence>
<dbReference type="Pfam" id="PF00278">
    <property type="entry name" value="Orn_DAP_Arg_deC"/>
    <property type="match status" value="1"/>
</dbReference>
<evidence type="ECO:0000256" key="6">
    <source>
        <dbReference type="ARBA" id="ARBA00023066"/>
    </source>
</evidence>
<dbReference type="eggNOG" id="COG0019">
    <property type="taxonomic scope" value="Bacteria"/>
</dbReference>
<feature type="domain" description="Orn/DAP/Arg decarboxylase 2 C-terminal" evidence="12">
    <location>
        <begin position="26"/>
        <end position="347"/>
    </location>
</feature>
<feature type="binding site" evidence="11">
    <location>
        <position position="255"/>
    </location>
    <ligand>
        <name>substrate</name>
    </ligand>
</feature>
<dbReference type="InterPro" id="IPR022643">
    <property type="entry name" value="De-COase2_C"/>
</dbReference>
<dbReference type="Proteomes" id="UP000018680">
    <property type="component" value="Chromosome"/>
</dbReference>
<dbReference type="PANTHER" id="PTHR43727">
    <property type="entry name" value="DIAMINOPIMELATE DECARBOXYLASE"/>
    <property type="match status" value="1"/>
</dbReference>
<dbReference type="GO" id="GO:0009089">
    <property type="term" value="P:lysine biosynthetic process via diaminopimelate"/>
    <property type="evidence" value="ECO:0007669"/>
    <property type="project" value="TreeGrafter"/>
</dbReference>
<dbReference type="InterPro" id="IPR029066">
    <property type="entry name" value="PLP-binding_barrel"/>
</dbReference>
<keyword evidence="5" id="KW-0663">Pyridoxal phosphate</keyword>
<feature type="binding site" evidence="11">
    <location>
        <position position="291"/>
    </location>
    <ligand>
        <name>substrate</name>
    </ligand>
</feature>
<evidence type="ECO:0000259" key="12">
    <source>
        <dbReference type="Pfam" id="PF00278"/>
    </source>
</evidence>
<proteinExistence type="inferred from homology"/>
<keyword evidence="4" id="KW-0210">Decarboxylase</keyword>
<dbReference type="GO" id="GO:0008836">
    <property type="term" value="F:diaminopimelate decarboxylase activity"/>
    <property type="evidence" value="ECO:0007669"/>
    <property type="project" value="TreeGrafter"/>
</dbReference>
<name>V5WIV1_9SPIO</name>
<organism evidence="13 14">
    <name type="scientific">Salinispira pacifica</name>
    <dbReference type="NCBI Taxonomy" id="1307761"/>
    <lineage>
        <taxon>Bacteria</taxon>
        <taxon>Pseudomonadati</taxon>
        <taxon>Spirochaetota</taxon>
        <taxon>Spirochaetia</taxon>
        <taxon>Spirochaetales</taxon>
        <taxon>Spirochaetaceae</taxon>
        <taxon>Salinispira</taxon>
    </lineage>
</organism>
<evidence type="ECO:0000313" key="14">
    <source>
        <dbReference type="Proteomes" id="UP000018680"/>
    </source>
</evidence>
<dbReference type="Gene3D" id="3.20.20.10">
    <property type="entry name" value="Alanine racemase"/>
    <property type="match status" value="1"/>
</dbReference>
<dbReference type="OrthoDB" id="9804410at2"/>
<evidence type="ECO:0000256" key="3">
    <source>
        <dbReference type="ARBA" id="ARBA00013633"/>
    </source>
</evidence>